<dbReference type="EMBL" id="BAABHO010000006">
    <property type="protein sequence ID" value="GAA4779781.1"/>
    <property type="molecule type" value="Genomic_DNA"/>
</dbReference>
<evidence type="ECO:0000313" key="2">
    <source>
        <dbReference type="EMBL" id="GAA4779781.1"/>
    </source>
</evidence>
<feature type="transmembrane region" description="Helical" evidence="1">
    <location>
        <begin position="53"/>
        <end position="78"/>
    </location>
</feature>
<sequence length="143" mass="14687">MPAHTADTPAPTASRRSAGGPLRGVQVAAVLSVVVLAWQFVTAGALLPRGGPLGAHAAGAIVLHVVLGLLTIATVLWARSARGPWWPAVVSAVVFVLSFLQAYAGEHGNLALHVPCAMLLTLGTVWVAAWSFGARGTARREVG</sequence>
<feature type="transmembrane region" description="Helical" evidence="1">
    <location>
        <begin position="25"/>
        <end position="47"/>
    </location>
</feature>
<reference evidence="3" key="1">
    <citation type="journal article" date="2019" name="Int. J. Syst. Evol. Microbiol.">
        <title>The Global Catalogue of Microorganisms (GCM) 10K type strain sequencing project: providing services to taxonomists for standard genome sequencing and annotation.</title>
        <authorList>
            <consortium name="The Broad Institute Genomics Platform"/>
            <consortium name="The Broad Institute Genome Sequencing Center for Infectious Disease"/>
            <person name="Wu L."/>
            <person name="Ma J."/>
        </authorList>
    </citation>
    <scope>NUCLEOTIDE SEQUENCE [LARGE SCALE GENOMIC DNA]</scope>
    <source>
        <strain evidence="3">JCM 17979</strain>
    </source>
</reference>
<keyword evidence="3" id="KW-1185">Reference proteome</keyword>
<comment type="caution">
    <text evidence="2">The sequence shown here is derived from an EMBL/GenBank/DDBJ whole genome shotgun (WGS) entry which is preliminary data.</text>
</comment>
<feature type="transmembrane region" description="Helical" evidence="1">
    <location>
        <begin position="110"/>
        <end position="132"/>
    </location>
</feature>
<protein>
    <recommendedName>
        <fullName evidence="4">Integral membrane protein</fullName>
    </recommendedName>
</protein>
<dbReference type="RefSeq" id="WP_345411621.1">
    <property type="nucleotide sequence ID" value="NZ_BAABHO010000006.1"/>
</dbReference>
<evidence type="ECO:0000313" key="3">
    <source>
        <dbReference type="Proteomes" id="UP001500928"/>
    </source>
</evidence>
<keyword evidence="1" id="KW-0812">Transmembrane</keyword>
<evidence type="ECO:0008006" key="4">
    <source>
        <dbReference type="Google" id="ProtNLM"/>
    </source>
</evidence>
<proteinExistence type="predicted"/>
<keyword evidence="1" id="KW-1133">Transmembrane helix</keyword>
<gene>
    <name evidence="2" type="ORF">GCM10023200_11290</name>
</gene>
<keyword evidence="1" id="KW-0472">Membrane</keyword>
<accession>A0ABP9AEK4</accession>
<name>A0ABP9AEK4_9PSEU</name>
<organism evidence="2 3">
    <name type="scientific">Actinomycetospora chlora</name>
    <dbReference type="NCBI Taxonomy" id="663608"/>
    <lineage>
        <taxon>Bacteria</taxon>
        <taxon>Bacillati</taxon>
        <taxon>Actinomycetota</taxon>
        <taxon>Actinomycetes</taxon>
        <taxon>Pseudonocardiales</taxon>
        <taxon>Pseudonocardiaceae</taxon>
        <taxon>Actinomycetospora</taxon>
    </lineage>
</organism>
<evidence type="ECO:0000256" key="1">
    <source>
        <dbReference type="SAM" id="Phobius"/>
    </source>
</evidence>
<feature type="transmembrane region" description="Helical" evidence="1">
    <location>
        <begin position="85"/>
        <end position="104"/>
    </location>
</feature>
<dbReference type="Proteomes" id="UP001500928">
    <property type="component" value="Unassembled WGS sequence"/>
</dbReference>